<feature type="domain" description="Glycosyltransferase subfamily 4-like N-terminal" evidence="4">
    <location>
        <begin position="32"/>
        <end position="233"/>
    </location>
</feature>
<reference evidence="6" key="1">
    <citation type="journal article" date="2019" name="Int. J. Syst. Evol. Microbiol.">
        <title>The Global Catalogue of Microorganisms (GCM) 10K type strain sequencing project: providing services to taxonomists for standard genome sequencing and annotation.</title>
        <authorList>
            <consortium name="The Broad Institute Genomics Platform"/>
            <consortium name="The Broad Institute Genome Sequencing Center for Infectious Disease"/>
            <person name="Wu L."/>
            <person name="Ma J."/>
        </authorList>
    </citation>
    <scope>NUCLEOTIDE SEQUENCE [LARGE SCALE GENOMIC DNA]</scope>
    <source>
        <strain evidence="6">CCUG 54356</strain>
    </source>
</reference>
<dbReference type="EMBL" id="JBHTLR010000007">
    <property type="protein sequence ID" value="MFD1216320.1"/>
    <property type="molecule type" value="Genomic_DNA"/>
</dbReference>
<dbReference type="SUPFAM" id="SSF53756">
    <property type="entry name" value="UDP-Glycosyltransferase/glycogen phosphorylase"/>
    <property type="match status" value="1"/>
</dbReference>
<dbReference type="Gene3D" id="3.40.50.2000">
    <property type="entry name" value="Glycogen Phosphorylase B"/>
    <property type="match status" value="2"/>
</dbReference>
<sequence length="478" mass="52744">MTALGNMTDGPSPATRPLNICLLGYRSHPHCGGQGVYLHYLSKALVEAGHRVDVISGQPYPELDPRVRLIKMPGLNLYECEHPARALRPRHLLSWADVVEWFSKLTGGFAEPYAFGRRVARYLRKHRDQYDIVHDNQSLCDGLLTIEKSGLPVVATIHHPISRDRQLALDAAPDWRYRLLVRRWHSFLGMQKKVSRRLQHIVTVSTQSLDDIVHYFGVKRERVELIYNGIDTDIFSPGSAQKRAQPRVMTTASADQPLKGLRFLLQAVATLQPRYPDLKVLVVGKLQQGGATESLLKTLDLERTVRFVSGISNEEMADYYRSSTMVVCPSLYEGFGLPAGEAMACGVPVISSDGGALPEVVGDAGIVVPAGNSDALAEAMQSLLDNPSLREKLGAAGRERIESQFSWTLCAKHLVDYYRAIIAAQASGKKRQAELQYQAEISNASLNKSELSVPEREKLSASGQGRLQRDAGKPGEAA</sequence>
<dbReference type="Pfam" id="PF00534">
    <property type="entry name" value="Glycos_transf_1"/>
    <property type="match status" value="1"/>
</dbReference>
<proteinExistence type="predicted"/>
<dbReference type="InterPro" id="IPR001296">
    <property type="entry name" value="Glyco_trans_1"/>
</dbReference>
<dbReference type="InterPro" id="IPR028098">
    <property type="entry name" value="Glyco_trans_4-like_N"/>
</dbReference>
<dbReference type="CDD" id="cd03801">
    <property type="entry name" value="GT4_PimA-like"/>
    <property type="match status" value="1"/>
</dbReference>
<dbReference type="EC" id="2.4.-.-" evidence="5"/>
<dbReference type="RefSeq" id="WP_230438423.1">
    <property type="nucleotide sequence ID" value="NZ_CP087715.1"/>
</dbReference>
<evidence type="ECO:0000313" key="5">
    <source>
        <dbReference type="EMBL" id="MFD1216320.1"/>
    </source>
</evidence>
<feature type="compositionally biased region" description="Basic and acidic residues" evidence="2">
    <location>
        <begin position="467"/>
        <end position="478"/>
    </location>
</feature>
<dbReference type="PANTHER" id="PTHR46401:SF2">
    <property type="entry name" value="GLYCOSYLTRANSFERASE WBBK-RELATED"/>
    <property type="match status" value="1"/>
</dbReference>
<organism evidence="5 6">
    <name type="scientific">Microbulbifer celer</name>
    <dbReference type="NCBI Taxonomy" id="435905"/>
    <lineage>
        <taxon>Bacteria</taxon>
        <taxon>Pseudomonadati</taxon>
        <taxon>Pseudomonadota</taxon>
        <taxon>Gammaproteobacteria</taxon>
        <taxon>Cellvibrionales</taxon>
        <taxon>Microbulbiferaceae</taxon>
        <taxon>Microbulbifer</taxon>
    </lineage>
</organism>
<evidence type="ECO:0000259" key="4">
    <source>
        <dbReference type="Pfam" id="PF13439"/>
    </source>
</evidence>
<dbReference type="GO" id="GO:0016757">
    <property type="term" value="F:glycosyltransferase activity"/>
    <property type="evidence" value="ECO:0007669"/>
    <property type="project" value="UniProtKB-KW"/>
</dbReference>
<accession>A0ABW3U6Z7</accession>
<comment type="caution">
    <text evidence="5">The sequence shown here is derived from an EMBL/GenBank/DDBJ whole genome shotgun (WGS) entry which is preliminary data.</text>
</comment>
<dbReference type="Proteomes" id="UP001597264">
    <property type="component" value="Unassembled WGS sequence"/>
</dbReference>
<evidence type="ECO:0000256" key="2">
    <source>
        <dbReference type="SAM" id="MobiDB-lite"/>
    </source>
</evidence>
<protein>
    <submittedName>
        <fullName evidence="5">Glycosyltransferase family 4 protein</fullName>
        <ecNumber evidence="5">2.4.-.-</ecNumber>
    </submittedName>
</protein>
<keyword evidence="6" id="KW-1185">Reference proteome</keyword>
<name>A0ABW3U6Z7_9GAMM</name>
<evidence type="ECO:0000256" key="1">
    <source>
        <dbReference type="ARBA" id="ARBA00022679"/>
    </source>
</evidence>
<keyword evidence="5" id="KW-0328">Glycosyltransferase</keyword>
<dbReference type="PANTHER" id="PTHR46401">
    <property type="entry name" value="GLYCOSYLTRANSFERASE WBBK-RELATED"/>
    <property type="match status" value="1"/>
</dbReference>
<feature type="region of interest" description="Disordered" evidence="2">
    <location>
        <begin position="446"/>
        <end position="478"/>
    </location>
</feature>
<dbReference type="Pfam" id="PF13439">
    <property type="entry name" value="Glyco_transf_4"/>
    <property type="match status" value="1"/>
</dbReference>
<evidence type="ECO:0000313" key="6">
    <source>
        <dbReference type="Proteomes" id="UP001597264"/>
    </source>
</evidence>
<feature type="domain" description="Glycosyl transferase family 1" evidence="3">
    <location>
        <begin position="241"/>
        <end position="400"/>
    </location>
</feature>
<keyword evidence="1 5" id="KW-0808">Transferase</keyword>
<evidence type="ECO:0000259" key="3">
    <source>
        <dbReference type="Pfam" id="PF00534"/>
    </source>
</evidence>
<gene>
    <name evidence="5" type="ORF">ACFQ2X_06895</name>
</gene>